<dbReference type="InterPro" id="IPR003481">
    <property type="entry name" value="FliD_N"/>
</dbReference>
<dbReference type="EMBL" id="PYAV01000004">
    <property type="protein sequence ID" value="PSL48605.1"/>
    <property type="molecule type" value="Genomic_DNA"/>
</dbReference>
<proteinExistence type="inferred from homology"/>
<evidence type="ECO:0000256" key="1">
    <source>
        <dbReference type="ARBA" id="ARBA00009764"/>
    </source>
</evidence>
<keyword evidence="8" id="KW-0282">Flagellum</keyword>
<dbReference type="Proteomes" id="UP000242310">
    <property type="component" value="Unassembled WGS sequence"/>
</dbReference>
<dbReference type="GO" id="GO:0071973">
    <property type="term" value="P:bacterial-type flagellum-dependent cell motility"/>
    <property type="evidence" value="ECO:0007669"/>
    <property type="project" value="TreeGrafter"/>
</dbReference>
<organism evidence="8 9">
    <name type="scientific">Salsuginibacillus halophilus</name>
    <dbReference type="NCBI Taxonomy" id="517424"/>
    <lineage>
        <taxon>Bacteria</taxon>
        <taxon>Bacillati</taxon>
        <taxon>Bacillota</taxon>
        <taxon>Bacilli</taxon>
        <taxon>Bacillales</taxon>
        <taxon>Bacillaceae</taxon>
        <taxon>Salsuginibacillus</taxon>
    </lineage>
</organism>
<evidence type="ECO:0000313" key="9">
    <source>
        <dbReference type="Proteomes" id="UP000242310"/>
    </source>
</evidence>
<sequence length="594" mass="66423">MDTQMRMSGFASGMDIDGQVREIMEAERMPLQDMESDLIEKEMKVDQYREMNTKFSEFDDQLFEGVTRRSNMTPKDVQSTNEDLVSASASADVDDRTMRIEEVRSLASSETVTAAPDFIQNADEDFDPTAALGDYIDFGAMEDGGTNEETLNPDEDGEKSLAYGDIENVSIVGSDGYNLITDGDAEPGADDIVVDTETGAVAFGDNVNEDVTFDYEYNAAAFNVTTFNDDGEAQVETFEADAADSLNDVIEDINNSEAGVTMFYDNFTGEMSVTRDETGARNEDGQEMIFDGALMEEFNLTDIADENRQEATNAEFTVDGIDTERRDNQFEENGVEVSLNNTFSYEDEGPVSLGVNTDTDAMVEEVMSFVDGYNDLVSTVNDRLNEDYNRDYAPLTDDQRGEMTEHEIELWDEQANSGLLRNDDILSSGVNRMRESLYSEIDTGENTDISYLFEIGITTSSDYMERNGELEVDEDQLRSAVEDDPEAVYQLFNSDGGDNGGEGVANQLRDHISATEDQIAERAGNEFTVTNENFRLGQDMERQSEQIANFEERMQRTEERYWDQFSAMEQAMAEAQQMQQQMMSQMGGMMGGQM</sequence>
<evidence type="ECO:0000313" key="8">
    <source>
        <dbReference type="EMBL" id="PSL48605.1"/>
    </source>
</evidence>
<dbReference type="Pfam" id="PF02465">
    <property type="entry name" value="FliD_N"/>
    <property type="match status" value="1"/>
</dbReference>
<dbReference type="Pfam" id="PF07195">
    <property type="entry name" value="FliD_C"/>
    <property type="match status" value="1"/>
</dbReference>
<dbReference type="InterPro" id="IPR040026">
    <property type="entry name" value="FliD"/>
</dbReference>
<keyword evidence="8" id="KW-0966">Cell projection</keyword>
<comment type="caution">
    <text evidence="8">The sequence shown here is derived from an EMBL/GenBank/DDBJ whole genome shotgun (WGS) entry which is preliminary data.</text>
</comment>
<keyword evidence="5" id="KW-0964">Secreted</keyword>
<protein>
    <recommendedName>
        <fullName evidence="5">Flagellar hook-associated protein 2</fullName>
        <shortName evidence="5">HAP2</shortName>
    </recommendedName>
    <alternativeName>
        <fullName evidence="5">Flagellar cap protein</fullName>
    </alternativeName>
</protein>
<dbReference type="PANTHER" id="PTHR30288:SF0">
    <property type="entry name" value="FLAGELLAR HOOK-ASSOCIATED PROTEIN 2"/>
    <property type="match status" value="1"/>
</dbReference>
<dbReference type="GO" id="GO:0009421">
    <property type="term" value="C:bacterial-type flagellum filament cap"/>
    <property type="evidence" value="ECO:0007669"/>
    <property type="project" value="InterPro"/>
</dbReference>
<dbReference type="GO" id="GO:0005576">
    <property type="term" value="C:extracellular region"/>
    <property type="evidence" value="ECO:0007669"/>
    <property type="project" value="UniProtKB-SubCell"/>
</dbReference>
<comment type="subcellular location">
    <subcellularLocation>
        <location evidence="5">Secreted</location>
    </subcellularLocation>
    <subcellularLocation>
        <location evidence="5">Bacterial flagellum</location>
    </subcellularLocation>
</comment>
<dbReference type="RefSeq" id="WP_106588172.1">
    <property type="nucleotide sequence ID" value="NZ_PYAV01000004.1"/>
</dbReference>
<evidence type="ECO:0000256" key="5">
    <source>
        <dbReference type="RuleBase" id="RU362066"/>
    </source>
</evidence>
<evidence type="ECO:0000256" key="2">
    <source>
        <dbReference type="ARBA" id="ARBA00011255"/>
    </source>
</evidence>
<reference evidence="8 9" key="1">
    <citation type="submission" date="2018-03" db="EMBL/GenBank/DDBJ databases">
        <title>Genomic Encyclopedia of Type Strains, Phase III (KMG-III): the genomes of soil and plant-associated and newly described type strains.</title>
        <authorList>
            <person name="Whitman W."/>
        </authorList>
    </citation>
    <scope>NUCLEOTIDE SEQUENCE [LARGE SCALE GENOMIC DNA]</scope>
    <source>
        <strain evidence="8 9">CGMCC 1.07653</strain>
    </source>
</reference>
<evidence type="ECO:0000256" key="3">
    <source>
        <dbReference type="ARBA" id="ARBA00023054"/>
    </source>
</evidence>
<comment type="subunit">
    <text evidence="2 5">Homopentamer.</text>
</comment>
<evidence type="ECO:0000259" key="7">
    <source>
        <dbReference type="Pfam" id="PF07195"/>
    </source>
</evidence>
<dbReference type="OrthoDB" id="9776025at2"/>
<feature type="domain" description="Flagellar hook-associated protein 2 N-terminal" evidence="6">
    <location>
        <begin position="12"/>
        <end position="109"/>
    </location>
</feature>
<dbReference type="InterPro" id="IPR010809">
    <property type="entry name" value="FliD_C"/>
</dbReference>
<comment type="function">
    <text evidence="5">Required for morphogenesis and for the elongation of the flagellar filament by facilitating polymerization of the flagellin monomers at the tip of growing filament. Forms a capping structure, which prevents flagellin subunits (transported through the central channel of the flagellum) from leaking out without polymerization at the distal end.</text>
</comment>
<dbReference type="AlphaFoldDB" id="A0A2P8HQW3"/>
<gene>
    <name evidence="8" type="ORF">B0H94_104206</name>
</gene>
<keyword evidence="8" id="KW-0969">Cilium</keyword>
<name>A0A2P8HQW3_9BACI</name>
<evidence type="ECO:0000256" key="4">
    <source>
        <dbReference type="ARBA" id="ARBA00023143"/>
    </source>
</evidence>
<keyword evidence="9" id="KW-1185">Reference proteome</keyword>
<dbReference type="PANTHER" id="PTHR30288">
    <property type="entry name" value="FLAGELLAR CAP/ASSEMBLY PROTEIN FLID"/>
    <property type="match status" value="1"/>
</dbReference>
<dbReference type="GO" id="GO:0007155">
    <property type="term" value="P:cell adhesion"/>
    <property type="evidence" value="ECO:0007669"/>
    <property type="project" value="InterPro"/>
</dbReference>
<keyword evidence="4 5" id="KW-0975">Bacterial flagellum</keyword>
<accession>A0A2P8HQW3</accession>
<feature type="domain" description="Flagellar hook-associated protein 2 C-terminal" evidence="7">
    <location>
        <begin position="311"/>
        <end position="576"/>
    </location>
</feature>
<dbReference type="GO" id="GO:0009424">
    <property type="term" value="C:bacterial-type flagellum hook"/>
    <property type="evidence" value="ECO:0007669"/>
    <property type="project" value="UniProtKB-UniRule"/>
</dbReference>
<comment type="similarity">
    <text evidence="1 5">Belongs to the FliD family.</text>
</comment>
<evidence type="ECO:0000259" key="6">
    <source>
        <dbReference type="Pfam" id="PF02465"/>
    </source>
</evidence>
<keyword evidence="3" id="KW-0175">Coiled coil</keyword>